<dbReference type="AlphaFoldDB" id="A0A0C2MX56"/>
<protein>
    <submittedName>
        <fullName evidence="2">Uncharacterized protein</fullName>
    </submittedName>
</protein>
<feature type="compositionally biased region" description="Polar residues" evidence="1">
    <location>
        <begin position="80"/>
        <end position="100"/>
    </location>
</feature>
<sequence>MIDSGTLHGQCITERLMEELKNQYDTLGVQGVNKSVSEKTNDLGDHTKETDKNQGMPRNAGDPSIPMSSTQENMLPPLTDVQQGHTQVDSTNGNQSSASI</sequence>
<proteinExistence type="predicted"/>
<evidence type="ECO:0000313" key="2">
    <source>
        <dbReference type="EMBL" id="KII68745.1"/>
    </source>
</evidence>
<reference evidence="2 3" key="1">
    <citation type="journal article" date="2014" name="Genome Biol. Evol.">
        <title>The genome of the myxosporean Thelohanellus kitauei shows adaptations to nutrient acquisition within its fish host.</title>
        <authorList>
            <person name="Yang Y."/>
            <person name="Xiong J."/>
            <person name="Zhou Z."/>
            <person name="Huo F."/>
            <person name="Miao W."/>
            <person name="Ran C."/>
            <person name="Liu Y."/>
            <person name="Zhang J."/>
            <person name="Feng J."/>
            <person name="Wang M."/>
            <person name="Wang M."/>
            <person name="Wang L."/>
            <person name="Yao B."/>
        </authorList>
    </citation>
    <scope>NUCLEOTIDE SEQUENCE [LARGE SCALE GENOMIC DNA]</scope>
    <source>
        <strain evidence="2">Wuqing</strain>
    </source>
</reference>
<evidence type="ECO:0000256" key="1">
    <source>
        <dbReference type="SAM" id="MobiDB-lite"/>
    </source>
</evidence>
<accession>A0A0C2MX56</accession>
<name>A0A0C2MX56_THEKT</name>
<comment type="caution">
    <text evidence="2">The sequence shown here is derived from an EMBL/GenBank/DDBJ whole genome shotgun (WGS) entry which is preliminary data.</text>
</comment>
<keyword evidence="3" id="KW-1185">Reference proteome</keyword>
<organism evidence="2 3">
    <name type="scientific">Thelohanellus kitauei</name>
    <name type="common">Myxosporean</name>
    <dbReference type="NCBI Taxonomy" id="669202"/>
    <lineage>
        <taxon>Eukaryota</taxon>
        <taxon>Metazoa</taxon>
        <taxon>Cnidaria</taxon>
        <taxon>Myxozoa</taxon>
        <taxon>Myxosporea</taxon>
        <taxon>Bivalvulida</taxon>
        <taxon>Platysporina</taxon>
        <taxon>Myxobolidae</taxon>
        <taxon>Thelohanellus</taxon>
    </lineage>
</organism>
<dbReference type="EMBL" id="JWZT01002716">
    <property type="protein sequence ID" value="KII68745.1"/>
    <property type="molecule type" value="Genomic_DNA"/>
</dbReference>
<gene>
    <name evidence="2" type="ORF">RF11_11555</name>
</gene>
<feature type="region of interest" description="Disordered" evidence="1">
    <location>
        <begin position="32"/>
        <end position="100"/>
    </location>
</feature>
<feature type="compositionally biased region" description="Basic and acidic residues" evidence="1">
    <location>
        <begin position="36"/>
        <end position="52"/>
    </location>
</feature>
<evidence type="ECO:0000313" key="3">
    <source>
        <dbReference type="Proteomes" id="UP000031668"/>
    </source>
</evidence>
<dbReference type="Proteomes" id="UP000031668">
    <property type="component" value="Unassembled WGS sequence"/>
</dbReference>